<evidence type="ECO:0000259" key="2">
    <source>
        <dbReference type="Pfam" id="PF09851"/>
    </source>
</evidence>
<feature type="compositionally biased region" description="Low complexity" evidence="1">
    <location>
        <begin position="97"/>
        <end position="114"/>
    </location>
</feature>
<dbReference type="AlphaFoldDB" id="A0A327YSY8"/>
<dbReference type="RefSeq" id="WP_009506773.1">
    <property type="nucleotide sequence ID" value="NZ_LIQE01000001.1"/>
</dbReference>
<dbReference type="Proteomes" id="UP000249165">
    <property type="component" value="Unassembled WGS sequence"/>
</dbReference>
<keyword evidence="4" id="KW-1185">Reference proteome</keyword>
<accession>A0A327YSY8</accession>
<dbReference type="EMBL" id="QLMG01000002">
    <property type="protein sequence ID" value="RAK22835.1"/>
    <property type="molecule type" value="Genomic_DNA"/>
</dbReference>
<name>A0A327YSY8_9RHOB</name>
<proteinExistence type="predicted"/>
<feature type="region of interest" description="Disordered" evidence="1">
    <location>
        <begin position="210"/>
        <end position="259"/>
    </location>
</feature>
<comment type="caution">
    <text evidence="3">The sequence shown here is derived from an EMBL/GenBank/DDBJ whole genome shotgun (WGS) entry which is preliminary data.</text>
</comment>
<sequence length="294" mass="31191">MTRLTQDGAQAVSEIAARYGVSMDAAETLVAALANGGGTQAQFSHNELGGMGQWSMGGMTMVGDMFNNGLKATVDGLCTELSNLMSRMQVFKPAPYQQQMGSQSQSQSSGGGSSLFVQGGSFAPQWPAELGHPSSTGAQNNLRYAVFPQTRRLAIDFGGRIEAYDTGDHMISGVSQQQSGDMSLTFTSQYGTVRVADLPRVQLAGDAPRLQAEPAPQPSCDEPQLPARQPEPEPEYQQPAPDQPAPVQTTAPAQPGSSADDVIGLILKLADLRDSGILSVEEFEAKKQELLSRL</sequence>
<protein>
    <submittedName>
        <fullName evidence="3">Putative oligomerization/nucleic acid binding protein</fullName>
    </submittedName>
</protein>
<feature type="region of interest" description="Disordered" evidence="1">
    <location>
        <begin position="95"/>
        <end position="114"/>
    </location>
</feature>
<organism evidence="3 4">
    <name type="scientific">Salipiger aestuarii</name>
    <dbReference type="NCBI Taxonomy" id="568098"/>
    <lineage>
        <taxon>Bacteria</taxon>
        <taxon>Pseudomonadati</taxon>
        <taxon>Pseudomonadota</taxon>
        <taxon>Alphaproteobacteria</taxon>
        <taxon>Rhodobacterales</taxon>
        <taxon>Roseobacteraceae</taxon>
        <taxon>Salipiger</taxon>
    </lineage>
</organism>
<evidence type="ECO:0000256" key="1">
    <source>
        <dbReference type="SAM" id="MobiDB-lite"/>
    </source>
</evidence>
<feature type="compositionally biased region" description="Low complexity" evidence="1">
    <location>
        <begin position="235"/>
        <end position="255"/>
    </location>
</feature>
<reference evidence="3 4" key="1">
    <citation type="submission" date="2018-06" db="EMBL/GenBank/DDBJ databases">
        <title>Genomic Encyclopedia of Archaeal and Bacterial Type Strains, Phase II (KMG-II): from individual species to whole genera.</title>
        <authorList>
            <person name="Goeker M."/>
        </authorList>
    </citation>
    <scope>NUCLEOTIDE SEQUENCE [LARGE SCALE GENOMIC DNA]</scope>
    <source>
        <strain evidence="3 4">DSM 22011</strain>
    </source>
</reference>
<feature type="domain" description="SHOCT" evidence="2">
    <location>
        <begin position="268"/>
        <end position="291"/>
    </location>
</feature>
<dbReference type="OrthoDB" id="1778949at2"/>
<evidence type="ECO:0000313" key="4">
    <source>
        <dbReference type="Proteomes" id="UP000249165"/>
    </source>
</evidence>
<gene>
    <name evidence="3" type="ORF">ATI53_100212</name>
</gene>
<dbReference type="InterPro" id="IPR018649">
    <property type="entry name" value="SHOCT"/>
</dbReference>
<dbReference type="Pfam" id="PF09851">
    <property type="entry name" value="SHOCT"/>
    <property type="match status" value="1"/>
</dbReference>
<evidence type="ECO:0000313" key="3">
    <source>
        <dbReference type="EMBL" id="RAK22835.1"/>
    </source>
</evidence>